<protein>
    <submittedName>
        <fullName evidence="2">Uncharacterized protein</fullName>
    </submittedName>
</protein>
<keyword evidence="3" id="KW-1185">Reference proteome</keyword>
<comment type="caution">
    <text evidence="2">The sequence shown here is derived from an EMBL/GenBank/DDBJ whole genome shotgun (WGS) entry which is preliminary data.</text>
</comment>
<dbReference type="OrthoDB" id="1931230at2759"/>
<sequence length="257" mass="29490">MFTVQIINKKATVLDLRACPGVSAPLFADLVSGESSIFSRVFGNTRLIQPYKPVTKAQAAVALTSGRMEKLIHEELTRIEVETRLKLSEMEDIKRELTQKGEIETFWKAKIEKEQEREIKSQEALESALLELRRERKETEEGLSENMKEKIALEGERSILLGLKKEIDELSEKVFNENNQVMSEKWSIEKISADVNGKYESLIETKSRLEAEKEAVHVLRSWVEEEANRLQNRAKILEQAVGRWRFNDNEDSVGKLG</sequence>
<feature type="coiled-coil region" evidence="1">
    <location>
        <begin position="122"/>
        <end position="180"/>
    </location>
</feature>
<evidence type="ECO:0000313" key="3">
    <source>
        <dbReference type="Proteomes" id="UP000623129"/>
    </source>
</evidence>
<organism evidence="2 3">
    <name type="scientific">Carex littledalei</name>
    <dbReference type="NCBI Taxonomy" id="544730"/>
    <lineage>
        <taxon>Eukaryota</taxon>
        <taxon>Viridiplantae</taxon>
        <taxon>Streptophyta</taxon>
        <taxon>Embryophyta</taxon>
        <taxon>Tracheophyta</taxon>
        <taxon>Spermatophyta</taxon>
        <taxon>Magnoliopsida</taxon>
        <taxon>Liliopsida</taxon>
        <taxon>Poales</taxon>
        <taxon>Cyperaceae</taxon>
        <taxon>Cyperoideae</taxon>
        <taxon>Cariceae</taxon>
        <taxon>Carex</taxon>
        <taxon>Carex subgen. Euthyceras</taxon>
    </lineage>
</organism>
<dbReference type="EMBL" id="SWLB01000011">
    <property type="protein sequence ID" value="KAF3332720.1"/>
    <property type="molecule type" value="Genomic_DNA"/>
</dbReference>
<dbReference type="AlphaFoldDB" id="A0A833QSQ7"/>
<dbReference type="Proteomes" id="UP000623129">
    <property type="component" value="Unassembled WGS sequence"/>
</dbReference>
<name>A0A833QSQ7_9POAL</name>
<keyword evidence="1" id="KW-0175">Coiled coil</keyword>
<evidence type="ECO:0000313" key="2">
    <source>
        <dbReference type="EMBL" id="KAF3332720.1"/>
    </source>
</evidence>
<evidence type="ECO:0000256" key="1">
    <source>
        <dbReference type="SAM" id="Coils"/>
    </source>
</evidence>
<gene>
    <name evidence="2" type="ORF">FCM35_KLT02297</name>
</gene>
<accession>A0A833QSQ7</accession>
<reference evidence="2" key="1">
    <citation type="submission" date="2020-01" db="EMBL/GenBank/DDBJ databases">
        <title>Genome sequence of Kobresia littledalei, the first chromosome-level genome in the family Cyperaceae.</title>
        <authorList>
            <person name="Qu G."/>
        </authorList>
    </citation>
    <scope>NUCLEOTIDE SEQUENCE</scope>
    <source>
        <strain evidence="2">C.B.Clarke</strain>
        <tissue evidence="2">Leaf</tissue>
    </source>
</reference>
<dbReference type="PANTHER" id="PTHR33740">
    <property type="entry name" value="GPI-ANCHORED ADHESIN-LIKE PROTEIN"/>
    <property type="match status" value="1"/>
</dbReference>
<dbReference type="PANTHER" id="PTHR33740:SF1">
    <property type="entry name" value="SLH DOMAIN PROTEIN"/>
    <property type="match status" value="1"/>
</dbReference>
<proteinExistence type="predicted"/>